<evidence type="ECO:0000256" key="6">
    <source>
        <dbReference type="ARBA" id="ARBA00023244"/>
    </source>
</evidence>
<evidence type="ECO:0000313" key="9">
    <source>
        <dbReference type="EMBL" id="MCX2836531.1"/>
    </source>
</evidence>
<evidence type="ECO:0000313" key="10">
    <source>
        <dbReference type="Proteomes" id="UP001148482"/>
    </source>
</evidence>
<dbReference type="GO" id="GO:0004729">
    <property type="term" value="F:oxygen-dependent protoporphyrinogen oxidase activity"/>
    <property type="evidence" value="ECO:0007669"/>
    <property type="project" value="InterPro"/>
</dbReference>
<keyword evidence="7" id="KW-1003">Cell membrane</keyword>
<keyword evidence="3 7" id="KW-0547">Nucleotide-binding</keyword>
<evidence type="ECO:0000256" key="3">
    <source>
        <dbReference type="ARBA" id="ARBA00022741"/>
    </source>
</evidence>
<dbReference type="GO" id="GO:0005886">
    <property type="term" value="C:plasma membrane"/>
    <property type="evidence" value="ECO:0007669"/>
    <property type="project" value="UniProtKB-SubCell"/>
</dbReference>
<comment type="catalytic activity">
    <reaction evidence="7">
        <text>protoporphyrinogen IX + 3 a ubiquinone = protoporphyrin IX + 3 a ubiquinol</text>
        <dbReference type="Rhea" id="RHEA:63936"/>
        <dbReference type="Rhea" id="RHEA-COMP:9565"/>
        <dbReference type="Rhea" id="RHEA-COMP:9566"/>
        <dbReference type="ChEBI" id="CHEBI:16389"/>
        <dbReference type="ChEBI" id="CHEBI:17976"/>
        <dbReference type="ChEBI" id="CHEBI:57306"/>
        <dbReference type="ChEBI" id="CHEBI:57307"/>
    </reaction>
</comment>
<dbReference type="InterPro" id="IPR052200">
    <property type="entry name" value="Protoporphyrinogen_IX_DH"/>
</dbReference>
<comment type="similarity">
    <text evidence="7">Belongs to the HemG family.</text>
</comment>
<proteinExistence type="inferred from homology"/>
<comment type="cofactor">
    <cofactor evidence="7">
        <name>FMN</name>
        <dbReference type="ChEBI" id="CHEBI:58210"/>
    </cofactor>
    <text evidence="7">Binds 1 FMN non-covalently per subunit.</text>
</comment>
<gene>
    <name evidence="7 9" type="primary">hemG</name>
    <name evidence="9" type="ORF">OQ279_00080</name>
</gene>
<dbReference type="PANTHER" id="PTHR38030">
    <property type="entry name" value="PROTOPORPHYRINOGEN IX DEHYDROGENASE [MENAQUINONE]"/>
    <property type="match status" value="1"/>
</dbReference>
<keyword evidence="10" id="KW-1185">Reference proteome</keyword>
<dbReference type="NCBIfam" id="NF008316">
    <property type="entry name" value="PRK11104.1"/>
    <property type="match status" value="1"/>
</dbReference>
<keyword evidence="6 7" id="KW-0627">Porphyrin biosynthesis</keyword>
<comment type="catalytic activity">
    <reaction evidence="7">
        <text>protoporphyrinogen IX + 3 a quinone = protoporphyrin IX + 3 a quinol</text>
        <dbReference type="Rhea" id="RHEA:65032"/>
        <dbReference type="ChEBI" id="CHEBI:24646"/>
        <dbReference type="ChEBI" id="CHEBI:57306"/>
        <dbReference type="ChEBI" id="CHEBI:57307"/>
        <dbReference type="ChEBI" id="CHEBI:132124"/>
        <dbReference type="EC" id="1.3.5.3"/>
    </reaction>
</comment>
<comment type="pathway">
    <text evidence="7">Porphyrin-containing compound metabolism; protoporphyrin-IX biosynthesis; protoporphyrin-IX from protoporphyrinogen-IX: step 1/1.</text>
</comment>
<evidence type="ECO:0000256" key="1">
    <source>
        <dbReference type="ARBA" id="ARBA00022630"/>
    </source>
</evidence>
<dbReference type="Gene3D" id="3.40.50.360">
    <property type="match status" value="1"/>
</dbReference>
<dbReference type="RefSeq" id="WP_266067916.1">
    <property type="nucleotide sequence ID" value="NZ_JAPJDA010000001.1"/>
</dbReference>
<dbReference type="PANTHER" id="PTHR38030:SF2">
    <property type="entry name" value="PROTOPORPHYRINOGEN IX DEHYDROGENASE [QUINONE]"/>
    <property type="match status" value="1"/>
</dbReference>
<dbReference type="GO" id="GO:0006782">
    <property type="term" value="P:protoporphyrinogen IX biosynthetic process"/>
    <property type="evidence" value="ECO:0007669"/>
    <property type="project" value="UniProtKB-UniRule"/>
</dbReference>
<dbReference type="AlphaFoldDB" id="A0A9X3CTH8"/>
<evidence type="ECO:0000256" key="2">
    <source>
        <dbReference type="ARBA" id="ARBA00022643"/>
    </source>
</evidence>
<evidence type="ECO:0000256" key="7">
    <source>
        <dbReference type="HAMAP-Rule" id="MF_00853"/>
    </source>
</evidence>
<feature type="domain" description="Flavodoxin" evidence="8">
    <location>
        <begin position="6"/>
        <end position="152"/>
    </location>
</feature>
<dbReference type="InterPro" id="IPR029039">
    <property type="entry name" value="Flavoprotein-like_sf"/>
</dbReference>
<reference evidence="9" key="1">
    <citation type="submission" date="2022-11" db="EMBL/GenBank/DDBJ databases">
        <title>Salinimicrobium profundisediminis sp. nov., isolated from deep-sea sediment of the Mariana Trench.</title>
        <authorList>
            <person name="Fu H."/>
        </authorList>
    </citation>
    <scope>NUCLEOTIDE SEQUENCE</scope>
    <source>
        <strain evidence="9">MT39</strain>
    </source>
</reference>
<dbReference type="SUPFAM" id="SSF52218">
    <property type="entry name" value="Flavoproteins"/>
    <property type="match status" value="1"/>
</dbReference>
<comment type="function">
    <text evidence="7">Catalyzes the 6-electron oxidation of protoporphyrinogen IX to form protoporphyrin IX; under anaerobic conditions uses menaquinone as an electron acceptor, under aerobic conditions uses ubiquinone as an electron acceptor.</text>
</comment>
<dbReference type="InterPro" id="IPR044264">
    <property type="entry name" value="HemG"/>
</dbReference>
<dbReference type="InterPro" id="IPR026816">
    <property type="entry name" value="Flavodoxin_dom"/>
</dbReference>
<dbReference type="Pfam" id="PF12724">
    <property type="entry name" value="Flavodoxin_5"/>
    <property type="match status" value="1"/>
</dbReference>
<keyword evidence="2 7" id="KW-0288">FMN</keyword>
<comment type="subcellular location">
    <subcellularLocation>
        <location evidence="7">Cell membrane</location>
        <topology evidence="7">Peripheral membrane protein</topology>
    </subcellularLocation>
</comment>
<dbReference type="Proteomes" id="UP001148482">
    <property type="component" value="Unassembled WGS sequence"/>
</dbReference>
<evidence type="ECO:0000256" key="4">
    <source>
        <dbReference type="ARBA" id="ARBA00023002"/>
    </source>
</evidence>
<keyword evidence="1 7" id="KW-0285">Flavoprotein</keyword>
<evidence type="ECO:0000259" key="8">
    <source>
        <dbReference type="Pfam" id="PF12724"/>
    </source>
</evidence>
<keyword evidence="4 7" id="KW-0560">Oxidoreductase</keyword>
<protein>
    <recommendedName>
        <fullName evidence="7">Protoporphyrinogen IX dehydrogenase [quinone]</fullName>
        <ecNumber evidence="7">1.3.5.3</ecNumber>
    </recommendedName>
    <alternativeName>
        <fullName evidence="7">Protoporphyrinogen IX dehydrogenase [menaquinone]</fullName>
    </alternativeName>
    <alternativeName>
        <fullName evidence="7">Protoporphyrinogen IX dehydrogenase [ubiquinone]</fullName>
    </alternativeName>
    <alternativeName>
        <fullName evidence="7">Protoporphyrinogen oxidase</fullName>
        <shortName evidence="7">PPO</shortName>
    </alternativeName>
</protein>
<dbReference type="GO" id="GO:0070819">
    <property type="term" value="F:menaquinone-dependent protoporphyrinogen oxidase activity"/>
    <property type="evidence" value="ECO:0007669"/>
    <property type="project" value="UniProtKB-UniRule"/>
</dbReference>
<comment type="caution">
    <text evidence="9">The sequence shown here is derived from an EMBL/GenBank/DDBJ whole genome shotgun (WGS) entry which is preliminary data.</text>
</comment>
<sequence>MKPIALLYSTVDGQTKKICHFLAEYLQQKDHPIYLCPLDSFEEELSNFKSVVIGASIRYGKHRPEVGKFISENQQDLEKLNTAFFSVNLVARKEEKNTPETNPYFIKFREEVPWKPDLAAVFAGSLDYKKYSFFDRIMIKAIMKFTGGPTKTPKPIEYTNWKRVQEFAEQLSALQQKNQVHSTEEVEG</sequence>
<organism evidence="9 10">
    <name type="scientific">Salinimicrobium profundisediminis</name>
    <dbReference type="NCBI Taxonomy" id="2994553"/>
    <lineage>
        <taxon>Bacteria</taxon>
        <taxon>Pseudomonadati</taxon>
        <taxon>Bacteroidota</taxon>
        <taxon>Flavobacteriia</taxon>
        <taxon>Flavobacteriales</taxon>
        <taxon>Flavobacteriaceae</taxon>
        <taxon>Salinimicrobium</taxon>
    </lineage>
</organism>
<evidence type="ECO:0000256" key="5">
    <source>
        <dbReference type="ARBA" id="ARBA00023136"/>
    </source>
</evidence>
<dbReference type="HAMAP" id="MF_00853">
    <property type="entry name" value="HemG"/>
    <property type="match status" value="1"/>
</dbReference>
<comment type="catalytic activity">
    <reaction evidence="7">
        <text>protoporphyrinogen IX + 3 a menaquinone = protoporphyrin IX + 3 a menaquinol</text>
        <dbReference type="Rhea" id="RHEA:27409"/>
        <dbReference type="Rhea" id="RHEA-COMP:9537"/>
        <dbReference type="Rhea" id="RHEA-COMP:9539"/>
        <dbReference type="ChEBI" id="CHEBI:16374"/>
        <dbReference type="ChEBI" id="CHEBI:18151"/>
        <dbReference type="ChEBI" id="CHEBI:57306"/>
        <dbReference type="ChEBI" id="CHEBI:57307"/>
        <dbReference type="EC" id="1.3.5.3"/>
    </reaction>
</comment>
<name>A0A9X3CTH8_9FLAO</name>
<keyword evidence="5" id="KW-0472">Membrane</keyword>
<dbReference type="EMBL" id="JAPJDA010000001">
    <property type="protein sequence ID" value="MCX2836531.1"/>
    <property type="molecule type" value="Genomic_DNA"/>
</dbReference>
<dbReference type="GO" id="GO:0010181">
    <property type="term" value="F:FMN binding"/>
    <property type="evidence" value="ECO:0007669"/>
    <property type="project" value="UniProtKB-UniRule"/>
</dbReference>
<dbReference type="EC" id="1.3.5.3" evidence="7"/>
<accession>A0A9X3CTH8</accession>